<evidence type="ECO:0000259" key="1">
    <source>
        <dbReference type="Pfam" id="PF22187"/>
    </source>
</evidence>
<dbReference type="Pfam" id="PF22187">
    <property type="entry name" value="DUF6946"/>
    <property type="match status" value="1"/>
</dbReference>
<protein>
    <recommendedName>
        <fullName evidence="1">DUF6946 domain-containing protein</fullName>
    </recommendedName>
</protein>
<dbReference type="InterPro" id="IPR054024">
    <property type="entry name" value="DUF6946"/>
</dbReference>
<accession>A0A6M6E2T1</accession>
<geneLocation type="plasmid" evidence="3">
    <name>pfdu301c</name>
</geneLocation>
<gene>
    <name evidence="2" type="ORF">FDZ14_34780</name>
</gene>
<name>A0A6M6E2T1_PRIMG</name>
<evidence type="ECO:0000313" key="3">
    <source>
        <dbReference type="Proteomes" id="UP000501076"/>
    </source>
</evidence>
<evidence type="ECO:0000313" key="2">
    <source>
        <dbReference type="EMBL" id="QJX81271.1"/>
    </source>
</evidence>
<dbReference type="Proteomes" id="UP000501076">
    <property type="component" value="Plasmid pFDU301C"/>
</dbReference>
<reference evidence="2 3" key="1">
    <citation type="submission" date="2019-10" db="EMBL/GenBank/DDBJ databases">
        <title>Complete genome sequences for adaption low water activity.</title>
        <authorList>
            <person name="Zhao L."/>
            <person name="Zhong J."/>
        </authorList>
    </citation>
    <scope>NUCLEOTIDE SEQUENCE [LARGE SCALE GENOMIC DNA]</scope>
    <source>
        <strain evidence="2 3">FDU301</strain>
        <plasmid evidence="3">pfdu301c</plasmid>
    </source>
</reference>
<organism evidence="2 3">
    <name type="scientific">Priestia megaterium</name>
    <name type="common">Bacillus megaterium</name>
    <dbReference type="NCBI Taxonomy" id="1404"/>
    <lineage>
        <taxon>Bacteria</taxon>
        <taxon>Bacillati</taxon>
        <taxon>Bacillota</taxon>
        <taxon>Bacilli</taxon>
        <taxon>Bacillales</taxon>
        <taxon>Bacillaceae</taxon>
        <taxon>Priestia</taxon>
    </lineage>
</organism>
<feature type="domain" description="DUF6946" evidence="1">
    <location>
        <begin position="5"/>
        <end position="85"/>
    </location>
</feature>
<dbReference type="AlphaFoldDB" id="A0A6M6E2T1"/>
<dbReference type="EMBL" id="CP045275">
    <property type="protein sequence ID" value="QJX81271.1"/>
    <property type="molecule type" value="Genomic_DNA"/>
</dbReference>
<keyword evidence="2" id="KW-0614">Plasmid</keyword>
<sequence>MPDADISGLRYQLLHRSVSAILLAQKFTAPNALMLIHSFSESDKGFADYKKFSFLFGLNAVKNQIIGPIHLNGIDLYFGWVQGNQKFLSY</sequence>
<proteinExistence type="predicted"/>